<dbReference type="Gene3D" id="3.90.180.10">
    <property type="entry name" value="Medium-chain alcohol dehydrogenases, catalytic domain"/>
    <property type="match status" value="1"/>
</dbReference>
<dbReference type="GO" id="GO:0006633">
    <property type="term" value="P:fatty acid biosynthetic process"/>
    <property type="evidence" value="ECO:0007669"/>
    <property type="project" value="TreeGrafter"/>
</dbReference>
<dbReference type="InterPro" id="IPR036736">
    <property type="entry name" value="ACP-like_sf"/>
</dbReference>
<dbReference type="InterPro" id="IPR036291">
    <property type="entry name" value="NAD(P)-bd_dom_sf"/>
</dbReference>
<accession>A0A6P3X530</accession>
<dbReference type="PANTHER" id="PTHR43775">
    <property type="entry name" value="FATTY ACID SYNTHASE"/>
    <property type="match status" value="1"/>
</dbReference>
<dbReference type="KEGG" id="dqu:106743769"/>
<dbReference type="SUPFAM" id="SSF47336">
    <property type="entry name" value="ACP-like"/>
    <property type="match status" value="1"/>
</dbReference>
<dbReference type="GO" id="GO:0004312">
    <property type="term" value="F:fatty acid synthase activity"/>
    <property type="evidence" value="ECO:0007669"/>
    <property type="project" value="TreeGrafter"/>
</dbReference>
<name>A0A6P3X530_DINQU</name>
<dbReference type="Proteomes" id="UP000515204">
    <property type="component" value="Unplaced"/>
</dbReference>
<dbReference type="OrthoDB" id="329835at2759"/>
<evidence type="ECO:0000313" key="3">
    <source>
        <dbReference type="RefSeq" id="XP_014473446.1"/>
    </source>
</evidence>
<protein>
    <submittedName>
        <fullName evidence="3">Fatty acid synthase-like</fullName>
    </submittedName>
</protein>
<dbReference type="SUPFAM" id="SSF51735">
    <property type="entry name" value="NAD(P)-binding Rossmann-fold domains"/>
    <property type="match status" value="1"/>
</dbReference>
<dbReference type="PANTHER" id="PTHR43775:SF23">
    <property type="entry name" value="FATTY ACID SYNTHASE 3"/>
    <property type="match status" value="1"/>
</dbReference>
<dbReference type="RefSeq" id="XP_014473446.1">
    <property type="nucleotide sequence ID" value="XM_014617960.1"/>
</dbReference>
<gene>
    <name evidence="3" type="primary">LOC106743769</name>
</gene>
<evidence type="ECO:0000259" key="1">
    <source>
        <dbReference type="Pfam" id="PF08659"/>
    </source>
</evidence>
<keyword evidence="2" id="KW-1185">Reference proteome</keyword>
<dbReference type="GeneID" id="106743769"/>
<dbReference type="Pfam" id="PF08659">
    <property type="entry name" value="KR"/>
    <property type="match status" value="1"/>
</dbReference>
<dbReference type="Gene3D" id="1.10.1200.10">
    <property type="entry name" value="ACP-like"/>
    <property type="match status" value="1"/>
</dbReference>
<evidence type="ECO:0000313" key="2">
    <source>
        <dbReference type="Proteomes" id="UP000515204"/>
    </source>
</evidence>
<sequence length="228" mass="26314">IIIKVQEKEEKYLDVPILALPRYYCSSNRTYVILGGLGDFGLEVVDWLVTQEAKNLNHTIETFQEPFKKKAWATKNLEQLSIKIYSQLRHFVIFSSVSCRRGNAEQSNYGTAYHGKNLLEEITGRLERLNNSVGRNWRCRYCCRYKLSVVASKVVAEKRLDISTISIVDTVAKIMGLKDMKIVSSYTCLSELGMDLMMAMEIKQTLEREYDVFFTSQDIRNLFCETVC</sequence>
<dbReference type="InterPro" id="IPR013968">
    <property type="entry name" value="PKS_KR"/>
</dbReference>
<feature type="domain" description="Ketoreductase (KR)" evidence="1">
    <location>
        <begin position="57"/>
        <end position="112"/>
    </location>
</feature>
<dbReference type="InterPro" id="IPR050091">
    <property type="entry name" value="PKS_NRPS_Biosynth_Enz"/>
</dbReference>
<dbReference type="Gene3D" id="3.40.50.720">
    <property type="entry name" value="NAD(P)-binding Rossmann-like Domain"/>
    <property type="match status" value="2"/>
</dbReference>
<proteinExistence type="predicted"/>
<dbReference type="AlphaFoldDB" id="A0A6P3X530"/>
<organism evidence="2 3">
    <name type="scientific">Dinoponera quadriceps</name>
    <name type="common">South American ant</name>
    <dbReference type="NCBI Taxonomy" id="609295"/>
    <lineage>
        <taxon>Eukaryota</taxon>
        <taxon>Metazoa</taxon>
        <taxon>Ecdysozoa</taxon>
        <taxon>Arthropoda</taxon>
        <taxon>Hexapoda</taxon>
        <taxon>Insecta</taxon>
        <taxon>Pterygota</taxon>
        <taxon>Neoptera</taxon>
        <taxon>Endopterygota</taxon>
        <taxon>Hymenoptera</taxon>
        <taxon>Apocrita</taxon>
        <taxon>Aculeata</taxon>
        <taxon>Formicoidea</taxon>
        <taxon>Formicidae</taxon>
        <taxon>Ponerinae</taxon>
        <taxon>Ponerini</taxon>
        <taxon>Dinoponera</taxon>
    </lineage>
</organism>
<reference evidence="3" key="1">
    <citation type="submission" date="2025-08" db="UniProtKB">
        <authorList>
            <consortium name="RefSeq"/>
        </authorList>
    </citation>
    <scope>IDENTIFICATION</scope>
</reference>
<feature type="non-terminal residue" evidence="3">
    <location>
        <position position="1"/>
    </location>
</feature>